<dbReference type="RefSeq" id="XP_019621586.1">
    <property type="nucleotide sequence ID" value="XM_019766027.1"/>
</dbReference>
<dbReference type="AlphaFoldDB" id="A0A6P4YSG4"/>
<organism evidence="2 6">
    <name type="scientific">Branchiostoma belcheri</name>
    <name type="common">Amphioxus</name>
    <dbReference type="NCBI Taxonomy" id="7741"/>
    <lineage>
        <taxon>Eukaryota</taxon>
        <taxon>Metazoa</taxon>
        <taxon>Chordata</taxon>
        <taxon>Cephalochordata</taxon>
        <taxon>Leptocardii</taxon>
        <taxon>Amphioxiformes</taxon>
        <taxon>Branchiostomatidae</taxon>
        <taxon>Branchiostoma</taxon>
    </lineage>
</organism>
<feature type="region of interest" description="Disordered" evidence="1">
    <location>
        <begin position="162"/>
        <end position="399"/>
    </location>
</feature>
<dbReference type="KEGG" id="bbel:109467904"/>
<sequence length="559" mass="63834">MHGNKSTFEILRENFLGSESMLTAVGQDSHPARVARTGAQSQTLFTNIISEKRNLGKKLDTWYRQHNNAMVQMNRDQRPLYVSLMKTATKRKKLEVERERRRQERARQMARELPPIVERSSAGNSDVLDLTKKTVTESSHNNDGKVQPAAGLVVEGHIGQDFIGTNNQSENPERSSGSPFLDVPDSFNPGRRKSSVQEETASLLSSLQKTYDIQPSNGDVLKKDDSKLRREDDKEGPSDTKKKKRTRNKKERTSKKTLPPADGRLQDENMSLNSKLSEDDDSSVSERTTVDGRPQTGDKEENLLPIIPSDDVIDVVTASNDPNSRLDDKDDVTATENQTSSLVENTKELQTESKKKKDKDKEQGKHSRKNSTGSKHLHVPHGSVCGSSSTGSLWRKKKKKRQENYEVTVYKKEANGDLTPEQKQVSTKVDMYEYFKVPQRRERLTRQKLLEDVRKKEQQQREKVSSFLKKIDEEDNQQPVIVVERQDDENGSGLLMRQSKRLLAPTPRDALTSQMNEMEKIRTQCRYVRIYHRPSELQDWQRRGPRLTSWAPNAKDALI</sequence>
<keyword evidence="2" id="KW-1185">Reference proteome</keyword>
<evidence type="ECO:0000313" key="4">
    <source>
        <dbReference type="RefSeq" id="XP_019621584.1"/>
    </source>
</evidence>
<protein>
    <submittedName>
        <fullName evidence="3 4">Uncharacterized protein LOC109467904</fullName>
    </submittedName>
</protein>
<reference evidence="3 4" key="1">
    <citation type="submission" date="2025-04" db="UniProtKB">
        <authorList>
            <consortium name="RefSeq"/>
        </authorList>
    </citation>
    <scope>IDENTIFICATION</scope>
    <source>
        <tissue evidence="3 4">Gonad</tissue>
    </source>
</reference>
<evidence type="ECO:0000313" key="5">
    <source>
        <dbReference type="RefSeq" id="XP_019621586.1"/>
    </source>
</evidence>
<evidence type="ECO:0000256" key="1">
    <source>
        <dbReference type="SAM" id="MobiDB-lite"/>
    </source>
</evidence>
<gene>
    <name evidence="3 4 5 6" type="primary">LOC109467904</name>
</gene>
<feature type="compositionally biased region" description="Basic and acidic residues" evidence="1">
    <location>
        <begin position="345"/>
        <end position="365"/>
    </location>
</feature>
<dbReference type="RefSeq" id="XP_019621587.1">
    <property type="nucleotide sequence ID" value="XM_019766028.1"/>
</dbReference>
<dbReference type="GeneID" id="109467904"/>
<dbReference type="RefSeq" id="XP_019621584.1">
    <property type="nucleotide sequence ID" value="XM_019766025.1"/>
</dbReference>
<evidence type="ECO:0000313" key="2">
    <source>
        <dbReference type="Proteomes" id="UP000515135"/>
    </source>
</evidence>
<feature type="compositionally biased region" description="Polar residues" evidence="1">
    <location>
        <begin position="334"/>
        <end position="344"/>
    </location>
</feature>
<dbReference type="OrthoDB" id="10017266at2759"/>
<name>A0A6P4YSG4_BRABE</name>
<feature type="compositionally biased region" description="Basic and acidic residues" evidence="1">
    <location>
        <begin position="220"/>
        <end position="240"/>
    </location>
</feature>
<dbReference type="Proteomes" id="UP000515135">
    <property type="component" value="Unplaced"/>
</dbReference>
<feature type="compositionally biased region" description="Polar residues" evidence="1">
    <location>
        <begin position="197"/>
        <end position="217"/>
    </location>
</feature>
<feature type="compositionally biased region" description="Polar residues" evidence="1">
    <location>
        <begin position="163"/>
        <end position="178"/>
    </location>
</feature>
<proteinExistence type="predicted"/>
<evidence type="ECO:0000313" key="6">
    <source>
        <dbReference type="RefSeq" id="XP_019621587.1"/>
    </source>
</evidence>
<dbReference type="RefSeq" id="XP_019621583.1">
    <property type="nucleotide sequence ID" value="XM_019766024.1"/>
</dbReference>
<feature type="compositionally biased region" description="Basic residues" evidence="1">
    <location>
        <begin position="241"/>
        <end position="255"/>
    </location>
</feature>
<evidence type="ECO:0000313" key="3">
    <source>
        <dbReference type="RefSeq" id="XP_019621583.1"/>
    </source>
</evidence>
<accession>A0A6P4YSG4</accession>